<gene>
    <name evidence="2" type="ORF">Sjap_005101</name>
</gene>
<keyword evidence="3" id="KW-1185">Reference proteome</keyword>
<dbReference type="EMBL" id="JBBNAE010000002">
    <property type="protein sequence ID" value="KAK9145198.1"/>
    <property type="molecule type" value="Genomic_DNA"/>
</dbReference>
<evidence type="ECO:0000256" key="1">
    <source>
        <dbReference type="SAM" id="Phobius"/>
    </source>
</evidence>
<proteinExistence type="predicted"/>
<reference evidence="2 3" key="1">
    <citation type="submission" date="2024-01" db="EMBL/GenBank/DDBJ databases">
        <title>Genome assemblies of Stephania.</title>
        <authorList>
            <person name="Yang L."/>
        </authorList>
    </citation>
    <scope>NUCLEOTIDE SEQUENCE [LARGE SCALE GENOMIC DNA]</scope>
    <source>
        <strain evidence="2">QJT</strain>
        <tissue evidence="2">Leaf</tissue>
    </source>
</reference>
<dbReference type="Proteomes" id="UP001417504">
    <property type="component" value="Unassembled WGS sequence"/>
</dbReference>
<evidence type="ECO:0000313" key="3">
    <source>
        <dbReference type="Proteomes" id="UP001417504"/>
    </source>
</evidence>
<keyword evidence="1" id="KW-0472">Membrane</keyword>
<feature type="transmembrane region" description="Helical" evidence="1">
    <location>
        <begin position="15"/>
        <end position="32"/>
    </location>
</feature>
<protein>
    <submittedName>
        <fullName evidence="2">Uncharacterized protein</fullName>
    </submittedName>
</protein>
<dbReference type="AlphaFoldDB" id="A0AAP0K3F5"/>
<name>A0AAP0K3F5_9MAGN</name>
<sequence length="54" mass="6017">MADTSSRALVLSDKGLLPTVLCFVHFVCSMILSRNSMQSTQTVFTRAFVFFSPK</sequence>
<organism evidence="2 3">
    <name type="scientific">Stephania japonica</name>
    <dbReference type="NCBI Taxonomy" id="461633"/>
    <lineage>
        <taxon>Eukaryota</taxon>
        <taxon>Viridiplantae</taxon>
        <taxon>Streptophyta</taxon>
        <taxon>Embryophyta</taxon>
        <taxon>Tracheophyta</taxon>
        <taxon>Spermatophyta</taxon>
        <taxon>Magnoliopsida</taxon>
        <taxon>Ranunculales</taxon>
        <taxon>Menispermaceae</taxon>
        <taxon>Menispermoideae</taxon>
        <taxon>Cissampelideae</taxon>
        <taxon>Stephania</taxon>
    </lineage>
</organism>
<keyword evidence="1" id="KW-0812">Transmembrane</keyword>
<accession>A0AAP0K3F5</accession>
<keyword evidence="1" id="KW-1133">Transmembrane helix</keyword>
<evidence type="ECO:0000313" key="2">
    <source>
        <dbReference type="EMBL" id="KAK9145198.1"/>
    </source>
</evidence>
<comment type="caution">
    <text evidence="2">The sequence shown here is derived from an EMBL/GenBank/DDBJ whole genome shotgun (WGS) entry which is preliminary data.</text>
</comment>